<evidence type="ECO:0000256" key="3">
    <source>
        <dbReference type="ARBA" id="ARBA00023163"/>
    </source>
</evidence>
<evidence type="ECO:0000256" key="1">
    <source>
        <dbReference type="ARBA" id="ARBA00022737"/>
    </source>
</evidence>
<dbReference type="Gene3D" id="2.30.24.10">
    <property type="entry name" value="CAT RNA-binding domain"/>
    <property type="match status" value="1"/>
</dbReference>
<gene>
    <name evidence="5" type="ORF">D2E23_0960</name>
</gene>
<protein>
    <submittedName>
        <fullName evidence="5">Transcription antiterminator BglG</fullName>
    </submittedName>
</protein>
<dbReference type="AlphaFoldDB" id="A0A430FDZ1"/>
<dbReference type="InterPro" id="IPR050661">
    <property type="entry name" value="BglG_antiterminators"/>
</dbReference>
<dbReference type="SUPFAM" id="SSF63520">
    <property type="entry name" value="PTS-regulatory domain, PRD"/>
    <property type="match status" value="2"/>
</dbReference>
<dbReference type="SUPFAM" id="SSF50151">
    <property type="entry name" value="SacY-like RNA-binding domain"/>
    <property type="match status" value="1"/>
</dbReference>
<keyword evidence="6" id="KW-1185">Reference proteome</keyword>
<evidence type="ECO:0000313" key="5">
    <source>
        <dbReference type="EMBL" id="RSX51115.1"/>
    </source>
</evidence>
<dbReference type="InterPro" id="IPR036650">
    <property type="entry name" value="CAT_RNA-bd_dom_sf"/>
</dbReference>
<keyword evidence="3" id="KW-0804">Transcription</keyword>
<reference evidence="5 6" key="1">
    <citation type="submission" date="2018-09" db="EMBL/GenBank/DDBJ databases">
        <title>Characterization of the phylogenetic diversity of five novel species belonging to the genus Bifidobacterium.</title>
        <authorList>
            <person name="Lugli G.A."/>
            <person name="Duranti S."/>
            <person name="Milani C."/>
        </authorList>
    </citation>
    <scope>NUCLEOTIDE SEQUENCE [LARGE SCALE GENOMIC DNA]</scope>
    <source>
        <strain evidence="5 6">2028B</strain>
    </source>
</reference>
<keyword evidence="2" id="KW-0805">Transcription regulation</keyword>
<name>A0A430FDZ1_9BIFI</name>
<proteinExistence type="predicted"/>
<dbReference type="InterPro" id="IPR004341">
    <property type="entry name" value="CAT_RNA-bd_dom"/>
</dbReference>
<evidence type="ECO:0000313" key="6">
    <source>
        <dbReference type="Proteomes" id="UP000288607"/>
    </source>
</evidence>
<dbReference type="Pfam" id="PF03123">
    <property type="entry name" value="CAT_RBD"/>
    <property type="match status" value="1"/>
</dbReference>
<dbReference type="PANTHER" id="PTHR30185">
    <property type="entry name" value="CRYPTIC BETA-GLUCOSIDE BGL OPERON ANTITERMINATOR"/>
    <property type="match status" value="1"/>
</dbReference>
<dbReference type="InterPro" id="IPR036634">
    <property type="entry name" value="PRD_sf"/>
</dbReference>
<dbReference type="GO" id="GO:0006355">
    <property type="term" value="P:regulation of DNA-templated transcription"/>
    <property type="evidence" value="ECO:0007669"/>
    <property type="project" value="InterPro"/>
</dbReference>
<organism evidence="5 6">
    <name type="scientific">Bifidobacterium callimiconis</name>
    <dbReference type="NCBI Taxonomy" id="2306973"/>
    <lineage>
        <taxon>Bacteria</taxon>
        <taxon>Bacillati</taxon>
        <taxon>Actinomycetota</taxon>
        <taxon>Actinomycetes</taxon>
        <taxon>Bifidobacteriales</taxon>
        <taxon>Bifidobacteriaceae</taxon>
        <taxon>Bifidobacterium</taxon>
    </lineage>
</organism>
<dbReference type="Pfam" id="PF00874">
    <property type="entry name" value="PRD"/>
    <property type="match status" value="2"/>
</dbReference>
<dbReference type="Proteomes" id="UP000288607">
    <property type="component" value="Unassembled WGS sequence"/>
</dbReference>
<dbReference type="OrthoDB" id="9813552at2"/>
<evidence type="ECO:0000259" key="4">
    <source>
        <dbReference type="PROSITE" id="PS51372"/>
    </source>
</evidence>
<sequence length="279" mass="30636">MEILRVFNNNVILAKDGNREVILTGRGLGFKAKSGMTVDESKVARVFVSADGRDPDRMAQILGDIPPEIIKLVSEAMDEIGLGDEAVQKPTLVMALADHVCGALRRAKNGIPAVSYPLGEEVRSLYRHEYEQGQALLKALNHKLNNTLAPNESVALALHLVNAGFATGDLSNTFTMTGVLRQMLNIIEGEYGITLDEYSINVSRFITHIRYLFVRIRQNSQLNDEPAPVIHAIEQSYPQALQCARHIASVLEMRFGAGLTQDETAYLALHIARVSGSSK</sequence>
<feature type="domain" description="PRD" evidence="4">
    <location>
        <begin position="171"/>
        <end position="279"/>
    </location>
</feature>
<dbReference type="GO" id="GO:0003723">
    <property type="term" value="F:RNA binding"/>
    <property type="evidence" value="ECO:0007669"/>
    <property type="project" value="InterPro"/>
</dbReference>
<comment type="caution">
    <text evidence="5">The sequence shown here is derived from an EMBL/GenBank/DDBJ whole genome shotgun (WGS) entry which is preliminary data.</text>
</comment>
<dbReference type="Gene3D" id="1.10.1790.10">
    <property type="entry name" value="PRD domain"/>
    <property type="match status" value="2"/>
</dbReference>
<evidence type="ECO:0000256" key="2">
    <source>
        <dbReference type="ARBA" id="ARBA00023015"/>
    </source>
</evidence>
<dbReference type="SMART" id="SM01061">
    <property type="entry name" value="CAT_RBD"/>
    <property type="match status" value="1"/>
</dbReference>
<feature type="domain" description="PRD" evidence="4">
    <location>
        <begin position="64"/>
        <end position="170"/>
    </location>
</feature>
<dbReference type="EMBL" id="QXGJ01000004">
    <property type="protein sequence ID" value="RSX51115.1"/>
    <property type="molecule type" value="Genomic_DNA"/>
</dbReference>
<accession>A0A430FDZ1</accession>
<dbReference type="PANTHER" id="PTHR30185:SF18">
    <property type="entry name" value="TRANSCRIPTIONAL REGULATOR MTLR"/>
    <property type="match status" value="1"/>
</dbReference>
<keyword evidence="1" id="KW-0677">Repeat</keyword>
<dbReference type="RefSeq" id="WP_126029876.1">
    <property type="nucleotide sequence ID" value="NZ_QXGJ01000004.1"/>
</dbReference>
<dbReference type="PROSITE" id="PS51372">
    <property type="entry name" value="PRD_2"/>
    <property type="match status" value="2"/>
</dbReference>
<dbReference type="InterPro" id="IPR011608">
    <property type="entry name" value="PRD"/>
</dbReference>